<dbReference type="InterPro" id="IPR005479">
    <property type="entry name" value="CPAse_ATP-bd"/>
</dbReference>
<dbReference type="NCBIfam" id="NF006367">
    <property type="entry name" value="PRK08591.1"/>
    <property type="match status" value="1"/>
</dbReference>
<dbReference type="PROSITE" id="PS50979">
    <property type="entry name" value="BC"/>
    <property type="match status" value="1"/>
</dbReference>
<keyword evidence="7" id="KW-0479">Metal-binding</keyword>
<keyword evidence="11 15" id="KW-0092">Biotin</keyword>
<dbReference type="FunFam" id="3.40.50.20:FF:000010">
    <property type="entry name" value="Propionyl-CoA carboxylase subunit alpha"/>
    <property type="match status" value="1"/>
</dbReference>
<dbReference type="Pfam" id="PF02786">
    <property type="entry name" value="CPSase_L_D2"/>
    <property type="match status" value="1"/>
</dbReference>
<evidence type="ECO:0000256" key="9">
    <source>
        <dbReference type="ARBA" id="ARBA00022840"/>
    </source>
</evidence>
<dbReference type="GO" id="GO:2001295">
    <property type="term" value="P:malonyl-CoA biosynthetic process"/>
    <property type="evidence" value="ECO:0007669"/>
    <property type="project" value="UniProtKB-UniPathway"/>
</dbReference>
<dbReference type="SUPFAM" id="SSF52440">
    <property type="entry name" value="PreATP-grasp domain"/>
    <property type="match status" value="1"/>
</dbReference>
<evidence type="ECO:0000256" key="10">
    <source>
        <dbReference type="ARBA" id="ARBA00022842"/>
    </source>
</evidence>
<comment type="pathway">
    <text evidence="2 15">Lipid metabolism; malonyl-CoA biosynthesis; malonyl-CoA from acetyl-CoA: step 1/1.</text>
</comment>
<dbReference type="InterPro" id="IPR011761">
    <property type="entry name" value="ATP-grasp"/>
</dbReference>
<dbReference type="RefSeq" id="WP_101533447.1">
    <property type="nucleotide sequence ID" value="NZ_JBFHIU010000006.1"/>
</dbReference>
<dbReference type="PANTHER" id="PTHR48095">
    <property type="entry name" value="PYRUVATE CARBOXYLASE SUBUNIT A"/>
    <property type="match status" value="1"/>
</dbReference>
<evidence type="ECO:0000313" key="18">
    <source>
        <dbReference type="EMBL" id="PLW77429.1"/>
    </source>
</evidence>
<dbReference type="Pfam" id="PF00289">
    <property type="entry name" value="Biotin_carb_N"/>
    <property type="match status" value="1"/>
</dbReference>
<feature type="domain" description="ATP-grasp" evidence="16">
    <location>
        <begin position="120"/>
        <end position="316"/>
    </location>
</feature>
<dbReference type="UniPathway" id="UPA00655">
    <property type="reaction ID" value="UER00711"/>
</dbReference>
<dbReference type="OrthoDB" id="9763189at2"/>
<dbReference type="InterPro" id="IPR011054">
    <property type="entry name" value="Rudment_hybrid_motif"/>
</dbReference>
<gene>
    <name evidence="18" type="primary">accC</name>
    <name evidence="18" type="ORF">C0081_08825</name>
</gene>
<dbReference type="EMBL" id="PKUQ01000016">
    <property type="protein sequence ID" value="PLW77429.1"/>
    <property type="molecule type" value="Genomic_DNA"/>
</dbReference>
<evidence type="ECO:0000256" key="11">
    <source>
        <dbReference type="ARBA" id="ARBA00023267"/>
    </source>
</evidence>
<keyword evidence="6 15" id="KW-0436">Ligase</keyword>
<dbReference type="Proteomes" id="UP000234881">
    <property type="component" value="Unassembled WGS sequence"/>
</dbReference>
<evidence type="ECO:0000256" key="7">
    <source>
        <dbReference type="ARBA" id="ARBA00022723"/>
    </source>
</evidence>
<accession>A0A2N5XSF1</accession>
<comment type="function">
    <text evidence="1 15">This protein is a component of the acetyl coenzyme A carboxylase complex; first, biotin carboxylase catalyzes the carboxylation of the carrier protein and then the transcarboxylase transfers the carboxyl group to form malonyl-CoA.</text>
</comment>
<dbReference type="PROSITE" id="PS00866">
    <property type="entry name" value="CPSASE_1"/>
    <property type="match status" value="1"/>
</dbReference>
<evidence type="ECO:0000256" key="2">
    <source>
        <dbReference type="ARBA" id="ARBA00004956"/>
    </source>
</evidence>
<feature type="domain" description="Biotin carboxylation" evidence="17">
    <location>
        <begin position="1"/>
        <end position="444"/>
    </location>
</feature>
<dbReference type="EC" id="6.3.4.14" evidence="4 15"/>
<dbReference type="GO" id="GO:0005524">
    <property type="term" value="F:ATP binding"/>
    <property type="evidence" value="ECO:0007669"/>
    <property type="project" value="UniProtKB-UniRule"/>
</dbReference>
<dbReference type="InterPro" id="IPR005481">
    <property type="entry name" value="BC-like_N"/>
</dbReference>
<comment type="caution">
    <text evidence="18">The sequence shown here is derived from an EMBL/GenBank/DDBJ whole genome shotgun (WGS) entry which is preliminary data.</text>
</comment>
<keyword evidence="19" id="KW-1185">Reference proteome</keyword>
<dbReference type="InterPro" id="IPR004549">
    <property type="entry name" value="Acetyl_CoA_COase_biotin_COase"/>
</dbReference>
<evidence type="ECO:0000256" key="4">
    <source>
        <dbReference type="ARBA" id="ARBA00013263"/>
    </source>
</evidence>
<keyword evidence="15" id="KW-0444">Lipid biosynthesis</keyword>
<evidence type="ECO:0000256" key="6">
    <source>
        <dbReference type="ARBA" id="ARBA00022598"/>
    </source>
</evidence>
<evidence type="ECO:0000256" key="15">
    <source>
        <dbReference type="RuleBase" id="RU365063"/>
    </source>
</evidence>
<dbReference type="AlphaFoldDB" id="A0A2N5XSF1"/>
<proteinExistence type="predicted"/>
<dbReference type="GO" id="GO:0004075">
    <property type="term" value="F:biotin carboxylase activity"/>
    <property type="evidence" value="ECO:0007669"/>
    <property type="project" value="UniProtKB-EC"/>
</dbReference>
<evidence type="ECO:0000259" key="16">
    <source>
        <dbReference type="PROSITE" id="PS50975"/>
    </source>
</evidence>
<keyword evidence="8 14" id="KW-0547">Nucleotide-binding</keyword>
<evidence type="ECO:0000313" key="19">
    <source>
        <dbReference type="Proteomes" id="UP000234881"/>
    </source>
</evidence>
<dbReference type="InterPro" id="IPR016185">
    <property type="entry name" value="PreATP-grasp_dom_sf"/>
</dbReference>
<dbReference type="GO" id="GO:0046872">
    <property type="term" value="F:metal ion binding"/>
    <property type="evidence" value="ECO:0007669"/>
    <property type="project" value="UniProtKB-KW"/>
</dbReference>
<keyword evidence="15" id="KW-0275">Fatty acid biosynthesis</keyword>
<evidence type="ECO:0000256" key="8">
    <source>
        <dbReference type="ARBA" id="ARBA00022741"/>
    </source>
</evidence>
<sequence length="446" mass="48966">MFSKVLIANRGEIALRVLRACKELGIQTVAVHSTADAEAMHVKLADESVCIGPPSARDSYLNIPQILAACEITGADAVHPGYGFLSENARFAEVLEDHKIQFIGPSAEHIRTMGDKIAAKQTAKRLGIPVVPGSDGGVSTVADAKRISGDMSYPVIIKAASGGGGKGMQVVNSEEEIELAFTTARAEALSNFGDDTVYIEKYLSKPRHIEVQVMGDGKGHAIHLGERDCSLQRRHQKVWEEACSPALNEEQQSRIGNICADAMKGLGYAGAGTIEFLYEDGEFYFIEMNTRLQVEHPVTEMITRIDLVNEQLKVACGAGLDIRQEDVVFQGHAIECRINAENSENFRPSPGMITYYHPPGGLGVRVDSGVYQGYTIPPYYDSLIGKLIVHGRNRVECMMRLRRALDEFIVDGIDTTLPLFRKLVDNPDVANGAYDIHWLERYLGMK</sequence>
<evidence type="ECO:0000256" key="13">
    <source>
        <dbReference type="ARBA" id="ARBA00048600"/>
    </source>
</evidence>
<comment type="subunit">
    <text evidence="3 15">Acetyl-CoA carboxylase is a heterohexamer of biotin carboxyl carrier protein, biotin carboxylase and the two subunits of carboxyl transferase in a 2:2 complex.</text>
</comment>
<dbReference type="InterPro" id="IPR005482">
    <property type="entry name" value="Biotin_COase_C"/>
</dbReference>
<keyword evidence="9 14" id="KW-0067">ATP-binding</keyword>
<evidence type="ECO:0000256" key="3">
    <source>
        <dbReference type="ARBA" id="ARBA00011750"/>
    </source>
</evidence>
<evidence type="ECO:0000256" key="12">
    <source>
        <dbReference type="ARBA" id="ARBA00033786"/>
    </source>
</evidence>
<evidence type="ECO:0000256" key="14">
    <source>
        <dbReference type="PROSITE-ProRule" id="PRU00409"/>
    </source>
</evidence>
<dbReference type="PROSITE" id="PS50975">
    <property type="entry name" value="ATP_GRASP"/>
    <property type="match status" value="1"/>
</dbReference>
<dbReference type="PROSITE" id="PS00867">
    <property type="entry name" value="CPSASE_2"/>
    <property type="match status" value="1"/>
</dbReference>
<evidence type="ECO:0000259" key="17">
    <source>
        <dbReference type="PROSITE" id="PS50979"/>
    </source>
</evidence>
<dbReference type="SMART" id="SM00878">
    <property type="entry name" value="Biotin_carb_C"/>
    <property type="match status" value="1"/>
</dbReference>
<dbReference type="Pfam" id="PF02785">
    <property type="entry name" value="Biotin_carb_C"/>
    <property type="match status" value="1"/>
</dbReference>
<dbReference type="SUPFAM" id="SSF51246">
    <property type="entry name" value="Rudiment single hybrid motif"/>
    <property type="match status" value="1"/>
</dbReference>
<dbReference type="SUPFAM" id="SSF56059">
    <property type="entry name" value="Glutathione synthetase ATP-binding domain-like"/>
    <property type="match status" value="1"/>
</dbReference>
<dbReference type="InterPro" id="IPR011764">
    <property type="entry name" value="Biotin_carboxylation_dom"/>
</dbReference>
<comment type="catalytic activity">
    <reaction evidence="13 15">
        <text>N(6)-biotinyl-L-lysyl-[protein] + hydrogencarbonate + ATP = N(6)-carboxybiotinyl-L-lysyl-[protein] + ADP + phosphate + H(+)</text>
        <dbReference type="Rhea" id="RHEA:13501"/>
        <dbReference type="Rhea" id="RHEA-COMP:10505"/>
        <dbReference type="Rhea" id="RHEA-COMP:10506"/>
        <dbReference type="ChEBI" id="CHEBI:15378"/>
        <dbReference type="ChEBI" id="CHEBI:17544"/>
        <dbReference type="ChEBI" id="CHEBI:30616"/>
        <dbReference type="ChEBI" id="CHEBI:43474"/>
        <dbReference type="ChEBI" id="CHEBI:83144"/>
        <dbReference type="ChEBI" id="CHEBI:83145"/>
        <dbReference type="ChEBI" id="CHEBI:456216"/>
        <dbReference type="EC" id="6.3.4.14"/>
    </reaction>
</comment>
<dbReference type="NCBIfam" id="TIGR00514">
    <property type="entry name" value="accC"/>
    <property type="match status" value="1"/>
</dbReference>
<evidence type="ECO:0000256" key="1">
    <source>
        <dbReference type="ARBA" id="ARBA00003761"/>
    </source>
</evidence>
<dbReference type="InterPro" id="IPR051602">
    <property type="entry name" value="ACC_Biotin_Carboxylase"/>
</dbReference>
<keyword evidence="15" id="KW-0443">Lipid metabolism</keyword>
<dbReference type="FunFam" id="3.30.1490.20:FF:000003">
    <property type="entry name" value="acetyl-CoA carboxylase isoform X1"/>
    <property type="match status" value="1"/>
</dbReference>
<dbReference type="GO" id="GO:0006633">
    <property type="term" value="P:fatty acid biosynthetic process"/>
    <property type="evidence" value="ECO:0007669"/>
    <property type="project" value="UniProtKB-KW"/>
</dbReference>
<name>A0A2N5XSF1_9HYPH</name>
<dbReference type="Gene3D" id="3.30.470.20">
    <property type="entry name" value="ATP-grasp fold, B domain"/>
    <property type="match status" value="1"/>
</dbReference>
<reference evidence="18 19" key="1">
    <citation type="submission" date="2018-01" db="EMBL/GenBank/DDBJ databases">
        <title>The draft genome sequence of Cohaesibacter sp. H1304.</title>
        <authorList>
            <person name="Wang N.-N."/>
            <person name="Du Z.-J."/>
        </authorList>
    </citation>
    <scope>NUCLEOTIDE SEQUENCE [LARGE SCALE GENOMIC DNA]</scope>
    <source>
        <strain evidence="18 19">H1304</strain>
    </source>
</reference>
<protein>
    <recommendedName>
        <fullName evidence="5 15">Biotin carboxylase</fullName>
        <ecNumber evidence="4 15">6.3.4.14</ecNumber>
    </recommendedName>
    <alternativeName>
        <fullName evidence="12 15">Acetyl-coenzyme A carboxylase biotin carboxylase subunit A</fullName>
    </alternativeName>
</protein>
<keyword evidence="10" id="KW-0460">Magnesium</keyword>
<keyword evidence="15" id="KW-0276">Fatty acid metabolism</keyword>
<dbReference type="PANTHER" id="PTHR48095:SF2">
    <property type="entry name" value="BIOTIN CARBOXYLASE, CHLOROPLASTIC"/>
    <property type="match status" value="1"/>
</dbReference>
<evidence type="ECO:0000256" key="5">
    <source>
        <dbReference type="ARBA" id="ARBA00017242"/>
    </source>
</evidence>
<organism evidence="18 19">
    <name type="scientific">Cohaesibacter celericrescens</name>
    <dbReference type="NCBI Taxonomy" id="2067669"/>
    <lineage>
        <taxon>Bacteria</taxon>
        <taxon>Pseudomonadati</taxon>
        <taxon>Pseudomonadota</taxon>
        <taxon>Alphaproteobacteria</taxon>
        <taxon>Hyphomicrobiales</taxon>
        <taxon>Cohaesibacteraceae</taxon>
    </lineage>
</organism>